<evidence type="ECO:0000256" key="3">
    <source>
        <dbReference type="ARBA" id="ARBA00022491"/>
    </source>
</evidence>
<evidence type="ECO:0000259" key="14">
    <source>
        <dbReference type="Pfam" id="PF24105"/>
    </source>
</evidence>
<dbReference type="InterPro" id="IPR055410">
    <property type="entry name" value="Beta-prop_CAF1B_HIR1"/>
</dbReference>
<keyword evidence="4 10" id="KW-0853">WD repeat</keyword>
<dbReference type="PANTHER" id="PTHR13831">
    <property type="entry name" value="MEMBER OF THE HIR1 FAMILY OF WD-REPEAT PROTEINS"/>
    <property type="match status" value="1"/>
</dbReference>
<evidence type="ECO:0000313" key="16">
    <source>
        <dbReference type="Proteomes" id="UP001497600"/>
    </source>
</evidence>
<proteinExistence type="inferred from homology"/>
<dbReference type="SMART" id="SM00320">
    <property type="entry name" value="WD40"/>
    <property type="match status" value="6"/>
</dbReference>
<evidence type="ECO:0000256" key="12">
    <source>
        <dbReference type="SAM" id="MobiDB-lite"/>
    </source>
</evidence>
<dbReference type="Pfam" id="PF09453">
    <property type="entry name" value="HIRA_B"/>
    <property type="match status" value="1"/>
</dbReference>
<keyword evidence="6 11" id="KW-0156">Chromatin regulator</keyword>
<accession>A0ABP0EA36</accession>
<evidence type="ECO:0000256" key="11">
    <source>
        <dbReference type="RuleBase" id="RU364014"/>
    </source>
</evidence>
<dbReference type="Pfam" id="PF00400">
    <property type="entry name" value="WD40"/>
    <property type="match status" value="1"/>
</dbReference>
<feature type="compositionally biased region" description="Acidic residues" evidence="12">
    <location>
        <begin position="574"/>
        <end position="588"/>
    </location>
</feature>
<feature type="domain" description="Protein HIRA-like C-terminal" evidence="13">
    <location>
        <begin position="788"/>
        <end position="917"/>
    </location>
</feature>
<dbReference type="InterPro" id="IPR011494">
    <property type="entry name" value="HIRA-like_C"/>
</dbReference>
<feature type="region of interest" description="Disordered" evidence="12">
    <location>
        <begin position="506"/>
        <end position="530"/>
    </location>
</feature>
<keyword evidence="3 11" id="KW-0678">Repressor</keyword>
<comment type="similarity">
    <text evidence="2 11">Belongs to the WD repeat HIR1 family.</text>
</comment>
<dbReference type="PANTHER" id="PTHR13831:SF0">
    <property type="entry name" value="PROTEIN HIRA"/>
    <property type="match status" value="1"/>
</dbReference>
<evidence type="ECO:0000256" key="8">
    <source>
        <dbReference type="ARBA" id="ARBA00023163"/>
    </source>
</evidence>
<evidence type="ECO:0000256" key="9">
    <source>
        <dbReference type="ARBA" id="ARBA00023242"/>
    </source>
</evidence>
<feature type="repeat" description="WD" evidence="10">
    <location>
        <begin position="22"/>
        <end position="45"/>
    </location>
</feature>
<dbReference type="InterPro" id="IPR015943">
    <property type="entry name" value="WD40/YVTN_repeat-like_dom_sf"/>
</dbReference>
<dbReference type="SUPFAM" id="SSF50978">
    <property type="entry name" value="WD40 repeat-like"/>
    <property type="match status" value="1"/>
</dbReference>
<keyword evidence="8 11" id="KW-0804">Transcription</keyword>
<reference evidence="15 16" key="1">
    <citation type="submission" date="2024-01" db="EMBL/GenBank/DDBJ databases">
        <authorList>
            <consortium name="Genoscope - CEA"/>
            <person name="William W."/>
        </authorList>
    </citation>
    <scope>NUCLEOTIDE SEQUENCE [LARGE SCALE GENOMIC DNA]</scope>
    <source>
        <strain evidence="15 16">29B2s-10</strain>
    </source>
</reference>
<gene>
    <name evidence="15" type="primary">HIR1</name>
    <name evidence="15" type="ORF">CAAN4_D01552</name>
</gene>
<evidence type="ECO:0000256" key="5">
    <source>
        <dbReference type="ARBA" id="ARBA00022737"/>
    </source>
</evidence>
<keyword evidence="9 11" id="KW-0539">Nucleus</keyword>
<organism evidence="15 16">
    <name type="scientific">[Candida] anglica</name>
    <dbReference type="NCBI Taxonomy" id="148631"/>
    <lineage>
        <taxon>Eukaryota</taxon>
        <taxon>Fungi</taxon>
        <taxon>Dikarya</taxon>
        <taxon>Ascomycota</taxon>
        <taxon>Saccharomycotina</taxon>
        <taxon>Pichiomycetes</taxon>
        <taxon>Debaryomycetaceae</taxon>
        <taxon>Kurtzmaniella</taxon>
    </lineage>
</organism>
<evidence type="ECO:0000256" key="2">
    <source>
        <dbReference type="ARBA" id="ARBA00007306"/>
    </source>
</evidence>
<evidence type="ECO:0000259" key="13">
    <source>
        <dbReference type="Pfam" id="PF07569"/>
    </source>
</evidence>
<dbReference type="PROSITE" id="PS50082">
    <property type="entry name" value="WD_REPEATS_2"/>
    <property type="match status" value="4"/>
</dbReference>
<comment type="function">
    <text evidence="11">Required for replication-independent chromatin assembly and for the periodic repression of histone gene transcription during the cell cycle.</text>
</comment>
<feature type="region of interest" description="Disordered" evidence="12">
    <location>
        <begin position="561"/>
        <end position="599"/>
    </location>
</feature>
<feature type="repeat" description="WD" evidence="10">
    <location>
        <begin position="191"/>
        <end position="222"/>
    </location>
</feature>
<feature type="repeat" description="WD" evidence="10">
    <location>
        <begin position="89"/>
        <end position="121"/>
    </location>
</feature>
<dbReference type="InterPro" id="IPR019015">
    <property type="entry name" value="HIRA_B_motif"/>
</dbReference>
<evidence type="ECO:0000256" key="10">
    <source>
        <dbReference type="PROSITE-ProRule" id="PRU00221"/>
    </source>
</evidence>
<name>A0ABP0EA36_9ASCO</name>
<comment type="subcellular location">
    <subcellularLocation>
        <location evidence="1 11">Nucleus</location>
    </subcellularLocation>
</comment>
<dbReference type="InterPro" id="IPR031120">
    <property type="entry name" value="HIR1-like"/>
</dbReference>
<feature type="repeat" description="WD" evidence="10">
    <location>
        <begin position="149"/>
        <end position="190"/>
    </location>
</feature>
<evidence type="ECO:0000256" key="7">
    <source>
        <dbReference type="ARBA" id="ARBA00023015"/>
    </source>
</evidence>
<feature type="domain" description="CAF1B/HIR1 beta-propeller" evidence="14">
    <location>
        <begin position="82"/>
        <end position="387"/>
    </location>
</feature>
<dbReference type="PROSITE" id="PS50294">
    <property type="entry name" value="WD_REPEATS_REGION"/>
    <property type="match status" value="3"/>
</dbReference>
<evidence type="ECO:0000256" key="1">
    <source>
        <dbReference type="ARBA" id="ARBA00004123"/>
    </source>
</evidence>
<dbReference type="InterPro" id="IPR036322">
    <property type="entry name" value="WD40_repeat_dom_sf"/>
</dbReference>
<sequence>MHILKLPWFGHKADNKQVGCYTIAISPDGTRLASGGLDGNVKIWDPKSALQYVDETTSSTSTNKRKKPNQPEKSVPKKLVAECRALCTMSRHNGAVTCVKFSPNGRFLATGSDDKIVLIWEKDEEQGNRPKQFGDTEADLEHWTVRKRLVAHDNDVQDIAWSPDGALLVTVGLDRSIIIWSGNTFERIKRYDIHQSMVKGIVFDPANKFFATASDDRSVRIFRYYRKHPSSGEHEFQMEHTVVEPFKKSPLTSYFRRMSWSPDGQHIAVPNATNGPVTSVAIINRGSWVTDISLIGHEAPCEVCSFAPRLFQNKKGSKDNFATILATGGQDLALVIWSTAASKPLLVASDIVKDSITDICWTPDGKTLFVSCLDGSITCVDFAKEELGYVVAEDINDLQLNRYGTDRESTVFAENIQQLELEEKAIAREVEEDQKVEEVLIQERKGKVRVPEITTNIVGPTPTAAAAIAKPINGTSSNKPNQLTKLTQNVTVTKDGKKRVAPLLVSSARPSSAPVSLTSTSSSSSGLSSSMRRFQMTSKLSRTSYILPRIGLQTTVQGLKSRNVPNSLHQPLDENNEDNDNDNEDMGIMEDNVGGESNNGALVSESTLRKHRNKLKRQVMEERYPSYFKLVSNIPEVLFHHPNVINATIGKTSTAADIPIDMNIASTYDTSDEDLVFSVLVNGVTSQTINIEGGDKKPVTTTIEIRNCPSWNSEDDEFLDYIHNDRIDFQDPTMVIVSNDRSDEMRQYSLYFPFKIQHSVPIVLRGVLRYYGLISFSGTLQFIRADTGTIASPSIELGANAVVIRQSGEYFTCVTSDGLIYGWKLPSQVYEPIRGSLRGVPLASIWNGETTIEGSTNNKRNGGDISYASIPNIRAFEVDPETGTPYVMFEGPGDVFCYSMDMMCWTTCIDSWYFQGAGLQDDEWIFKCKSAFIKRLLLKAHGSYKSMAKRGNKKVYEGEFPELMKIMRVRHQELIDM</sequence>
<feature type="region of interest" description="Disordered" evidence="12">
    <location>
        <begin position="54"/>
        <end position="75"/>
    </location>
</feature>
<protein>
    <recommendedName>
        <fullName evidence="11">Protein HIR</fullName>
    </recommendedName>
</protein>
<evidence type="ECO:0000256" key="4">
    <source>
        <dbReference type="ARBA" id="ARBA00022574"/>
    </source>
</evidence>
<keyword evidence="5 11" id="KW-0677">Repeat</keyword>
<dbReference type="Pfam" id="PF07569">
    <property type="entry name" value="Hira"/>
    <property type="match status" value="1"/>
</dbReference>
<dbReference type="Gene3D" id="2.130.10.10">
    <property type="entry name" value="YVTN repeat-like/Quinoprotein amine dehydrogenase"/>
    <property type="match status" value="2"/>
</dbReference>
<evidence type="ECO:0000313" key="15">
    <source>
        <dbReference type="EMBL" id="CAK7902783.1"/>
    </source>
</evidence>
<dbReference type="EMBL" id="OZ004256">
    <property type="protein sequence ID" value="CAK7902783.1"/>
    <property type="molecule type" value="Genomic_DNA"/>
</dbReference>
<dbReference type="InterPro" id="IPR001680">
    <property type="entry name" value="WD40_rpt"/>
</dbReference>
<keyword evidence="16" id="KW-1185">Reference proteome</keyword>
<keyword evidence="7 11" id="KW-0805">Transcription regulation</keyword>
<dbReference type="Proteomes" id="UP001497600">
    <property type="component" value="Chromosome D"/>
</dbReference>
<evidence type="ECO:0000256" key="6">
    <source>
        <dbReference type="ARBA" id="ARBA00022853"/>
    </source>
</evidence>
<dbReference type="Pfam" id="PF24105">
    <property type="entry name" value="Beta-prop_CAF1B_HIR1"/>
    <property type="match status" value="1"/>
</dbReference>
<dbReference type="CDD" id="cd00200">
    <property type="entry name" value="WD40"/>
    <property type="match status" value="1"/>
</dbReference>